<evidence type="ECO:0000256" key="3">
    <source>
        <dbReference type="ARBA" id="ARBA00022473"/>
    </source>
</evidence>
<keyword evidence="3" id="KW-0217">Developmental protein</keyword>
<dbReference type="SMART" id="SM00389">
    <property type="entry name" value="HOX"/>
    <property type="match status" value="1"/>
</dbReference>
<accession>A0A1J0M5K8</accession>
<evidence type="ECO:0000256" key="5">
    <source>
        <dbReference type="ARBA" id="ARBA00023155"/>
    </source>
</evidence>
<dbReference type="PROSITE" id="PS50071">
    <property type="entry name" value="HOMEOBOX_2"/>
    <property type="match status" value="1"/>
</dbReference>
<proteinExistence type="evidence at transcript level"/>
<dbReference type="GO" id="GO:0009952">
    <property type="term" value="P:anterior/posterior pattern specification"/>
    <property type="evidence" value="ECO:0007669"/>
    <property type="project" value="TreeGrafter"/>
</dbReference>
<evidence type="ECO:0000256" key="4">
    <source>
        <dbReference type="ARBA" id="ARBA00023125"/>
    </source>
</evidence>
<dbReference type="AlphaFoldDB" id="A0A1J0M5K8"/>
<dbReference type="Pfam" id="PF00046">
    <property type="entry name" value="Homeodomain"/>
    <property type="match status" value="1"/>
</dbReference>
<sequence>MNSYFSAPFLAQYSTDTTPQYSAGYCSNGYGLLSSRFADSSGGYSLQGCGGYSGVTGQNLTTGSFSPPPRSNGSLPHGSSTHGDGGILTLTNRVGSGETRPIPTSCGGSPHDEKSSPIPSSLSPRRYGSLPQRAHSHSQSWGGQVLGESPLPSNLPSHDTGQLPSLNGHREGHPGGRLEELDLRTSSVGHSPQLQGAPLQMHDSQARLHHNSPPLGMNGSDAGGPIDNSTFFPWMGIVGPNSAQRRRGRQTYSRYQTLELEKEFQFNHYLTRKRRIEVAHALCLTERQIKIWFQNRRMKLKKERQQIKELNDTYKKPEIKEDVDDLVSD</sequence>
<keyword evidence="4 7" id="KW-0238">DNA-binding</keyword>
<dbReference type="GO" id="GO:0005634">
    <property type="term" value="C:nucleus"/>
    <property type="evidence" value="ECO:0007669"/>
    <property type="project" value="UniProtKB-SubCell"/>
</dbReference>
<evidence type="ECO:0000256" key="7">
    <source>
        <dbReference type="PROSITE-ProRule" id="PRU00108"/>
    </source>
</evidence>
<dbReference type="GO" id="GO:0000981">
    <property type="term" value="F:DNA-binding transcription factor activity, RNA polymerase II-specific"/>
    <property type="evidence" value="ECO:0007669"/>
    <property type="project" value="InterPro"/>
</dbReference>
<dbReference type="PANTHER" id="PTHR45659:SF4">
    <property type="entry name" value="HOMEOBOX PROTEIN ABDOMINAL-A"/>
    <property type="match status" value="1"/>
</dbReference>
<evidence type="ECO:0000313" key="11">
    <source>
        <dbReference type="EMBL" id="APD15648.1"/>
    </source>
</evidence>
<gene>
    <name evidence="11" type="primary">Lox4</name>
</gene>
<dbReference type="PRINTS" id="PR00024">
    <property type="entry name" value="HOMEOBOX"/>
</dbReference>
<dbReference type="InterPro" id="IPR001356">
    <property type="entry name" value="HD"/>
</dbReference>
<dbReference type="CDD" id="cd00086">
    <property type="entry name" value="homeodomain"/>
    <property type="match status" value="1"/>
</dbReference>
<keyword evidence="6 7" id="KW-0539">Nucleus</keyword>
<feature type="compositionally biased region" description="Polar residues" evidence="9">
    <location>
        <begin position="151"/>
        <end position="165"/>
    </location>
</feature>
<organism evidence="11">
    <name type="scientific">Acanthochitona crinita</name>
    <name type="common">Chiton</name>
    <dbReference type="NCBI Taxonomy" id="126420"/>
    <lineage>
        <taxon>Eukaryota</taxon>
        <taxon>Metazoa</taxon>
        <taxon>Spiralia</taxon>
        <taxon>Lophotrochozoa</taxon>
        <taxon>Mollusca</taxon>
        <taxon>Polyplacophora</taxon>
        <taxon>Neoloricata</taxon>
        <taxon>Chitonida</taxon>
        <taxon>Acanthochitonina</taxon>
        <taxon>Acanthochitonidae</taxon>
        <taxon>Acanthochitona</taxon>
    </lineage>
</organism>
<dbReference type="Gene3D" id="1.10.10.60">
    <property type="entry name" value="Homeodomain-like"/>
    <property type="match status" value="1"/>
</dbReference>
<feature type="region of interest" description="Disordered" evidence="9">
    <location>
        <begin position="60"/>
        <end position="177"/>
    </location>
</feature>
<feature type="DNA-binding region" description="Homeobox" evidence="7">
    <location>
        <begin position="245"/>
        <end position="304"/>
    </location>
</feature>
<dbReference type="InterPro" id="IPR050296">
    <property type="entry name" value="Antp_homeobox"/>
</dbReference>
<evidence type="ECO:0000256" key="2">
    <source>
        <dbReference type="ARBA" id="ARBA00009107"/>
    </source>
</evidence>
<dbReference type="PANTHER" id="PTHR45659">
    <property type="entry name" value="HOMEOBOX PROTEIN HOX"/>
    <property type="match status" value="1"/>
</dbReference>
<protein>
    <submittedName>
        <fullName evidence="11">Homeobox hox lox4</fullName>
    </submittedName>
</protein>
<feature type="domain" description="Homeobox" evidence="10">
    <location>
        <begin position="243"/>
        <end position="303"/>
    </location>
</feature>
<dbReference type="InterPro" id="IPR020479">
    <property type="entry name" value="HD_metazoa"/>
</dbReference>
<comment type="subcellular location">
    <subcellularLocation>
        <location evidence="1 7 8">Nucleus</location>
    </subcellularLocation>
</comment>
<feature type="compositionally biased region" description="Basic and acidic residues" evidence="9">
    <location>
        <begin position="168"/>
        <end position="177"/>
    </location>
</feature>
<reference evidence="11" key="2">
    <citation type="submission" date="2016-06" db="EMBL/GenBank/DDBJ databases">
        <authorList>
            <person name="Kjaerup R.B."/>
            <person name="Dalgaard T.S."/>
            <person name="Juul-Madsen H.R."/>
        </authorList>
    </citation>
    <scope>NUCLEOTIDE SEQUENCE</scope>
</reference>
<dbReference type="SUPFAM" id="SSF46689">
    <property type="entry name" value="Homeodomain-like"/>
    <property type="match status" value="1"/>
</dbReference>
<dbReference type="InterPro" id="IPR017970">
    <property type="entry name" value="Homeobox_CS"/>
</dbReference>
<name>A0A1J0M5K8_ACACN</name>
<evidence type="ECO:0000259" key="10">
    <source>
        <dbReference type="PROSITE" id="PS50071"/>
    </source>
</evidence>
<dbReference type="FunFam" id="1.10.10.60:FF:000193">
    <property type="entry name" value="Ultrabithorax, isoform C"/>
    <property type="match status" value="1"/>
</dbReference>
<dbReference type="InterPro" id="IPR009057">
    <property type="entry name" value="Homeodomain-like_sf"/>
</dbReference>
<dbReference type="EMBL" id="KX365085">
    <property type="protein sequence ID" value="APD15648.1"/>
    <property type="molecule type" value="mRNA"/>
</dbReference>
<keyword evidence="5 7" id="KW-0371">Homeobox</keyword>
<feature type="compositionally biased region" description="Polar residues" evidence="9">
    <location>
        <begin position="60"/>
        <end position="82"/>
    </location>
</feature>
<evidence type="ECO:0000256" key="8">
    <source>
        <dbReference type="RuleBase" id="RU000682"/>
    </source>
</evidence>
<dbReference type="PROSITE" id="PS00027">
    <property type="entry name" value="HOMEOBOX_1"/>
    <property type="match status" value="1"/>
</dbReference>
<comment type="similarity">
    <text evidence="2">Belongs to the Antp homeobox family.</text>
</comment>
<evidence type="ECO:0000256" key="9">
    <source>
        <dbReference type="SAM" id="MobiDB-lite"/>
    </source>
</evidence>
<dbReference type="GO" id="GO:0000978">
    <property type="term" value="F:RNA polymerase II cis-regulatory region sequence-specific DNA binding"/>
    <property type="evidence" value="ECO:0007669"/>
    <property type="project" value="TreeGrafter"/>
</dbReference>
<evidence type="ECO:0000256" key="6">
    <source>
        <dbReference type="ARBA" id="ARBA00023242"/>
    </source>
</evidence>
<reference evidence="11" key="1">
    <citation type="journal article" date="2016" name="BMC Genomics">
        <title>Comparative transcriptomics enlarges the toolkit of known developmental genes in mollusks.</title>
        <authorList>
            <person name="De Oliveira A.L."/>
            <person name="Wollesen T."/>
            <person name="Kristof A."/>
            <person name="Scherholz M."/>
            <person name="Redl E."/>
            <person name="Todt C."/>
            <person name="Bleidorn C."/>
            <person name="Wanninger A."/>
        </authorList>
    </citation>
    <scope>NUCLEOTIDE SEQUENCE</scope>
</reference>
<evidence type="ECO:0000256" key="1">
    <source>
        <dbReference type="ARBA" id="ARBA00004123"/>
    </source>
</evidence>